<name>A0AAD7JGB4_9AGAR</name>
<dbReference type="AlphaFoldDB" id="A0AAD7JGB4"/>
<comment type="caution">
    <text evidence="9">The sequence shown here is derived from an EMBL/GenBank/DDBJ whole genome shotgun (WGS) entry which is preliminary data.</text>
</comment>
<keyword evidence="6" id="KW-0694">RNA-binding</keyword>
<keyword evidence="2" id="KW-0547">Nucleotide-binding</keyword>
<dbReference type="GO" id="GO:0016787">
    <property type="term" value="F:hydrolase activity"/>
    <property type="evidence" value="ECO:0007669"/>
    <property type="project" value="UniProtKB-KW"/>
</dbReference>
<dbReference type="EMBL" id="JARJLG010000042">
    <property type="protein sequence ID" value="KAJ7762718.1"/>
    <property type="molecule type" value="Genomic_DNA"/>
</dbReference>
<keyword evidence="4" id="KW-0347">Helicase</keyword>
<dbReference type="Gene3D" id="3.40.50.300">
    <property type="entry name" value="P-loop containing nucleotide triphosphate hydrolases"/>
    <property type="match status" value="1"/>
</dbReference>
<reference evidence="9" key="1">
    <citation type="submission" date="2023-03" db="EMBL/GenBank/DDBJ databases">
        <title>Massive genome expansion in bonnet fungi (Mycena s.s.) driven by repeated elements and novel gene families across ecological guilds.</title>
        <authorList>
            <consortium name="Lawrence Berkeley National Laboratory"/>
            <person name="Harder C.B."/>
            <person name="Miyauchi S."/>
            <person name="Viragh M."/>
            <person name="Kuo A."/>
            <person name="Thoen E."/>
            <person name="Andreopoulos B."/>
            <person name="Lu D."/>
            <person name="Skrede I."/>
            <person name="Drula E."/>
            <person name="Henrissat B."/>
            <person name="Morin E."/>
            <person name="Kohler A."/>
            <person name="Barry K."/>
            <person name="LaButti K."/>
            <person name="Morin E."/>
            <person name="Salamov A."/>
            <person name="Lipzen A."/>
            <person name="Mereny Z."/>
            <person name="Hegedus B."/>
            <person name="Baldrian P."/>
            <person name="Stursova M."/>
            <person name="Weitz H."/>
            <person name="Taylor A."/>
            <person name="Grigoriev I.V."/>
            <person name="Nagy L.G."/>
            <person name="Martin F."/>
            <person name="Kauserud H."/>
        </authorList>
    </citation>
    <scope>NUCLEOTIDE SEQUENCE</scope>
    <source>
        <strain evidence="9">CBHHK188m</strain>
    </source>
</reference>
<evidence type="ECO:0000256" key="3">
    <source>
        <dbReference type="ARBA" id="ARBA00022801"/>
    </source>
</evidence>
<dbReference type="GO" id="GO:0005829">
    <property type="term" value="C:cytosol"/>
    <property type="evidence" value="ECO:0007669"/>
    <property type="project" value="TreeGrafter"/>
</dbReference>
<dbReference type="InterPro" id="IPR027417">
    <property type="entry name" value="P-loop_NTPase"/>
</dbReference>
<evidence type="ECO:0000313" key="10">
    <source>
        <dbReference type="Proteomes" id="UP001215280"/>
    </source>
</evidence>
<evidence type="ECO:0000313" key="9">
    <source>
        <dbReference type="EMBL" id="KAJ7762718.1"/>
    </source>
</evidence>
<evidence type="ECO:0000256" key="4">
    <source>
        <dbReference type="ARBA" id="ARBA00022806"/>
    </source>
</evidence>
<keyword evidence="3" id="KW-0378">Hydrolase</keyword>
<feature type="region of interest" description="Disordered" evidence="8">
    <location>
        <begin position="119"/>
        <end position="143"/>
    </location>
</feature>
<accession>A0AAD7JGB4</accession>
<dbReference type="PANTHER" id="PTHR47959:SF15">
    <property type="entry name" value="RNA HELICASE"/>
    <property type="match status" value="1"/>
</dbReference>
<dbReference type="GO" id="GO:0005524">
    <property type="term" value="F:ATP binding"/>
    <property type="evidence" value="ECO:0007669"/>
    <property type="project" value="UniProtKB-KW"/>
</dbReference>
<gene>
    <name evidence="9" type="ORF">DFH07DRAFT_1018938</name>
</gene>
<evidence type="ECO:0000256" key="1">
    <source>
        <dbReference type="ARBA" id="ARBA00012552"/>
    </source>
</evidence>
<protein>
    <recommendedName>
        <fullName evidence="1">RNA helicase</fullName>
        <ecNumber evidence="1">3.6.4.13</ecNumber>
    </recommendedName>
</protein>
<keyword evidence="10" id="KW-1185">Reference proteome</keyword>
<organism evidence="9 10">
    <name type="scientific">Mycena maculata</name>
    <dbReference type="NCBI Taxonomy" id="230809"/>
    <lineage>
        <taxon>Eukaryota</taxon>
        <taxon>Fungi</taxon>
        <taxon>Dikarya</taxon>
        <taxon>Basidiomycota</taxon>
        <taxon>Agaricomycotina</taxon>
        <taxon>Agaricomycetes</taxon>
        <taxon>Agaricomycetidae</taxon>
        <taxon>Agaricales</taxon>
        <taxon>Marasmiineae</taxon>
        <taxon>Mycenaceae</taxon>
        <taxon>Mycena</taxon>
    </lineage>
</organism>
<proteinExistence type="predicted"/>
<sequence length="143" mass="15577">MSIPYWIGLKIDEGAEARLAENGIMRTSHGVTNLTTFDAPSKTHIKTDQNDGCANFYANSNNYNFPTSVQSYVHRIGRTGRAGCEGKAVTYFADDDAPLLKAYAVPDRQRSPAIRLHAEAVKAQEVTDGQGEARRDGQSGAED</sequence>
<evidence type="ECO:0000256" key="7">
    <source>
        <dbReference type="ARBA" id="ARBA00047984"/>
    </source>
</evidence>
<dbReference type="Proteomes" id="UP001215280">
    <property type="component" value="Unassembled WGS sequence"/>
</dbReference>
<evidence type="ECO:0000256" key="5">
    <source>
        <dbReference type="ARBA" id="ARBA00022840"/>
    </source>
</evidence>
<evidence type="ECO:0000256" key="6">
    <source>
        <dbReference type="ARBA" id="ARBA00022884"/>
    </source>
</evidence>
<dbReference type="PANTHER" id="PTHR47959">
    <property type="entry name" value="ATP-DEPENDENT RNA HELICASE RHLE-RELATED"/>
    <property type="match status" value="1"/>
</dbReference>
<comment type="catalytic activity">
    <reaction evidence="7">
        <text>ATP + H2O = ADP + phosphate + H(+)</text>
        <dbReference type="Rhea" id="RHEA:13065"/>
        <dbReference type="ChEBI" id="CHEBI:15377"/>
        <dbReference type="ChEBI" id="CHEBI:15378"/>
        <dbReference type="ChEBI" id="CHEBI:30616"/>
        <dbReference type="ChEBI" id="CHEBI:43474"/>
        <dbReference type="ChEBI" id="CHEBI:456216"/>
        <dbReference type="EC" id="3.6.4.13"/>
    </reaction>
</comment>
<keyword evidence="5" id="KW-0067">ATP-binding</keyword>
<dbReference type="GO" id="GO:0003724">
    <property type="term" value="F:RNA helicase activity"/>
    <property type="evidence" value="ECO:0007669"/>
    <property type="project" value="UniProtKB-EC"/>
</dbReference>
<dbReference type="InterPro" id="IPR050079">
    <property type="entry name" value="DEAD_box_RNA_helicase"/>
</dbReference>
<evidence type="ECO:0000256" key="8">
    <source>
        <dbReference type="SAM" id="MobiDB-lite"/>
    </source>
</evidence>
<evidence type="ECO:0000256" key="2">
    <source>
        <dbReference type="ARBA" id="ARBA00022741"/>
    </source>
</evidence>
<dbReference type="GO" id="GO:0003723">
    <property type="term" value="F:RNA binding"/>
    <property type="evidence" value="ECO:0007669"/>
    <property type="project" value="UniProtKB-KW"/>
</dbReference>
<dbReference type="SUPFAM" id="SSF52540">
    <property type="entry name" value="P-loop containing nucleoside triphosphate hydrolases"/>
    <property type="match status" value="1"/>
</dbReference>
<dbReference type="EC" id="3.6.4.13" evidence="1"/>